<accession>A0AAU9ITT9</accession>
<sequence length="182" mass="21335">MGKRQASLLGDVKFLRLKMRWGRKIIRDHKSFIKMNNIFQSNGILGLYSKELSDVKELPIGNSQDINEKHKIFKEKVESFYKTRKENEDESISIQLETNYDEEHKKLLESSEKLKNFCEEIESELNTNKELISDLEETSESNNYLAQKLRQKAKELINKATYPCLTAIIVILLIMILIELCY</sequence>
<keyword evidence="1" id="KW-1133">Transmembrane helix</keyword>
<name>A0AAU9ITT9_9CILI</name>
<gene>
    <name evidence="2" type="ORF">BSTOLATCC_MIC12934</name>
</gene>
<protein>
    <recommendedName>
        <fullName evidence="4">t-SNARE coiled-coil homology domain-containing protein</fullName>
    </recommendedName>
</protein>
<dbReference type="AlphaFoldDB" id="A0AAU9ITT9"/>
<proteinExistence type="predicted"/>
<keyword evidence="1" id="KW-0812">Transmembrane</keyword>
<evidence type="ECO:0000313" key="3">
    <source>
        <dbReference type="Proteomes" id="UP001162131"/>
    </source>
</evidence>
<evidence type="ECO:0000313" key="2">
    <source>
        <dbReference type="EMBL" id="CAG9315160.1"/>
    </source>
</evidence>
<evidence type="ECO:0000256" key="1">
    <source>
        <dbReference type="SAM" id="Phobius"/>
    </source>
</evidence>
<comment type="caution">
    <text evidence="2">The sequence shown here is derived from an EMBL/GenBank/DDBJ whole genome shotgun (WGS) entry which is preliminary data.</text>
</comment>
<dbReference type="Proteomes" id="UP001162131">
    <property type="component" value="Unassembled WGS sequence"/>
</dbReference>
<evidence type="ECO:0008006" key="4">
    <source>
        <dbReference type="Google" id="ProtNLM"/>
    </source>
</evidence>
<reference evidence="2" key="1">
    <citation type="submission" date="2021-09" db="EMBL/GenBank/DDBJ databases">
        <authorList>
            <consortium name="AG Swart"/>
            <person name="Singh M."/>
            <person name="Singh A."/>
            <person name="Seah K."/>
            <person name="Emmerich C."/>
        </authorList>
    </citation>
    <scope>NUCLEOTIDE SEQUENCE</scope>
    <source>
        <strain evidence="2">ATCC30299</strain>
    </source>
</reference>
<feature type="transmembrane region" description="Helical" evidence="1">
    <location>
        <begin position="160"/>
        <end position="178"/>
    </location>
</feature>
<organism evidence="2 3">
    <name type="scientific">Blepharisma stoltei</name>
    <dbReference type="NCBI Taxonomy" id="1481888"/>
    <lineage>
        <taxon>Eukaryota</taxon>
        <taxon>Sar</taxon>
        <taxon>Alveolata</taxon>
        <taxon>Ciliophora</taxon>
        <taxon>Postciliodesmatophora</taxon>
        <taxon>Heterotrichea</taxon>
        <taxon>Heterotrichida</taxon>
        <taxon>Blepharismidae</taxon>
        <taxon>Blepharisma</taxon>
    </lineage>
</organism>
<keyword evidence="1" id="KW-0472">Membrane</keyword>
<dbReference type="EMBL" id="CAJZBQ010000013">
    <property type="protein sequence ID" value="CAG9315160.1"/>
    <property type="molecule type" value="Genomic_DNA"/>
</dbReference>
<keyword evidence="3" id="KW-1185">Reference proteome</keyword>